<dbReference type="PIRSF" id="PIRSF037736">
    <property type="entry name" value="SCO1"/>
    <property type="match status" value="1"/>
</dbReference>
<keyword evidence="3 9" id="KW-0479">Metal-binding</keyword>
<dbReference type="GO" id="GO:0016531">
    <property type="term" value="F:copper chaperone activity"/>
    <property type="evidence" value="ECO:0007669"/>
    <property type="project" value="InterPro"/>
</dbReference>
<dbReference type="InterPro" id="IPR003782">
    <property type="entry name" value="SCO1/SenC"/>
</dbReference>
<dbReference type="Gene3D" id="3.40.30.10">
    <property type="entry name" value="Glutaredoxin"/>
    <property type="match status" value="1"/>
</dbReference>
<evidence type="ECO:0000256" key="3">
    <source>
        <dbReference type="ARBA" id="ARBA00022723"/>
    </source>
</evidence>
<feature type="binding site" evidence="9">
    <location>
        <position position="167"/>
    </location>
    <ligand>
        <name>Cu cation</name>
        <dbReference type="ChEBI" id="CHEBI:23378"/>
    </ligand>
</feature>
<evidence type="ECO:0000256" key="4">
    <source>
        <dbReference type="ARBA" id="ARBA00022792"/>
    </source>
</evidence>
<dbReference type="PANTHER" id="PTHR12151:SF5">
    <property type="entry name" value="AT19154P"/>
    <property type="match status" value="1"/>
</dbReference>
<accession>A0A9P8A571</accession>
<evidence type="ECO:0000256" key="7">
    <source>
        <dbReference type="ARBA" id="ARBA00023136"/>
    </source>
</evidence>
<dbReference type="InterPro" id="IPR036249">
    <property type="entry name" value="Thioredoxin-like_sf"/>
</dbReference>
<feature type="disulfide bond" description="Redox-active" evidence="10">
    <location>
        <begin position="167"/>
        <end position="171"/>
    </location>
</feature>
<dbReference type="SUPFAM" id="SSF52833">
    <property type="entry name" value="Thioredoxin-like"/>
    <property type="match status" value="1"/>
</dbReference>
<evidence type="ECO:0000256" key="5">
    <source>
        <dbReference type="ARBA" id="ARBA00023008"/>
    </source>
</evidence>
<proteinExistence type="inferred from homology"/>
<keyword evidence="10" id="KW-1015">Disulfide bond</keyword>
<evidence type="ECO:0000256" key="8">
    <source>
        <dbReference type="PIRNR" id="PIRNR037736"/>
    </source>
</evidence>
<keyword evidence="4 8" id="KW-0999">Mitochondrion inner membrane</keyword>
<keyword evidence="7" id="KW-0472">Membrane</keyword>
<name>A0A9P8A571_MORAP</name>
<evidence type="ECO:0008006" key="13">
    <source>
        <dbReference type="Google" id="ProtNLM"/>
    </source>
</evidence>
<evidence type="ECO:0000313" key="12">
    <source>
        <dbReference type="Proteomes" id="UP000717515"/>
    </source>
</evidence>
<dbReference type="FunFam" id="3.40.30.10:FF:000013">
    <property type="entry name" value="Blast:Protein SCO1 homolog, mitochondrial"/>
    <property type="match status" value="1"/>
</dbReference>
<sequence>MLRSLIRANAFSRPAATGCPFASRAAAALPTPVRSQLSFRQSARYYSTNKSDGARAQTASAAGALNWKTFAVFAATGSGLLYYFREEKKRVEAARGLCNTNTVLILHPWDDWTQSLAEEARLAKESMTYGKPKIGGPFSLIDHNGVRTTNDDFKGRYMLMYFGFTHCPDICPEELDKMAEVLDTVNADPEIGNVITPIFITCDPQRDTVAEVNEYVKDFHKDLIGLTGTMEEVGRVAKAYRVYFSKPPKVADGEDYLVDHSIFFYLMAPDGSFVDCYAKDHTAEHVSQSVKEHIQAYLAKGGQISKELPVRKSLQPTQ</sequence>
<dbReference type="Pfam" id="PF02630">
    <property type="entry name" value="SCO1-SenC"/>
    <property type="match status" value="1"/>
</dbReference>
<keyword evidence="5 9" id="KW-0186">Copper</keyword>
<organism evidence="11 12">
    <name type="scientific">Mortierella alpina</name>
    <name type="common">Oleaginous fungus</name>
    <name type="synonym">Mortierella renispora</name>
    <dbReference type="NCBI Taxonomy" id="64518"/>
    <lineage>
        <taxon>Eukaryota</taxon>
        <taxon>Fungi</taxon>
        <taxon>Fungi incertae sedis</taxon>
        <taxon>Mucoromycota</taxon>
        <taxon>Mortierellomycotina</taxon>
        <taxon>Mortierellomycetes</taxon>
        <taxon>Mortierellales</taxon>
        <taxon>Mortierellaceae</taxon>
        <taxon>Mortierella</taxon>
    </lineage>
</organism>
<comment type="subcellular location">
    <subcellularLocation>
        <location evidence="1 8">Mitochondrion inner membrane</location>
    </subcellularLocation>
</comment>
<feature type="binding site" evidence="9">
    <location>
        <position position="171"/>
    </location>
    <ligand>
        <name>Cu cation</name>
        <dbReference type="ChEBI" id="CHEBI:23378"/>
    </ligand>
</feature>
<protein>
    <recommendedName>
        <fullName evidence="13">Thioredoxin domain-containing protein</fullName>
    </recommendedName>
</protein>
<reference evidence="11" key="1">
    <citation type="submission" date="2021-07" db="EMBL/GenBank/DDBJ databases">
        <title>Draft genome of Mortierella alpina, strain LL118, isolated from an aspen leaf litter sample.</title>
        <authorList>
            <person name="Yang S."/>
            <person name="Vinatzer B.A."/>
        </authorList>
    </citation>
    <scope>NUCLEOTIDE SEQUENCE</scope>
    <source>
        <strain evidence="11">LL118</strain>
    </source>
</reference>
<dbReference type="AlphaFoldDB" id="A0A9P8A571"/>
<dbReference type="Proteomes" id="UP000717515">
    <property type="component" value="Unassembled WGS sequence"/>
</dbReference>
<comment type="caution">
    <text evidence="11">The sequence shown here is derived from an EMBL/GenBank/DDBJ whole genome shotgun (WGS) entry which is preliminary data.</text>
</comment>
<evidence type="ECO:0000256" key="2">
    <source>
        <dbReference type="ARBA" id="ARBA00010996"/>
    </source>
</evidence>
<feature type="binding site" evidence="9">
    <location>
        <position position="260"/>
    </location>
    <ligand>
        <name>Cu cation</name>
        <dbReference type="ChEBI" id="CHEBI:23378"/>
    </ligand>
</feature>
<keyword evidence="6 8" id="KW-0496">Mitochondrion</keyword>
<evidence type="ECO:0000256" key="6">
    <source>
        <dbReference type="ARBA" id="ARBA00023128"/>
    </source>
</evidence>
<evidence type="ECO:0000256" key="9">
    <source>
        <dbReference type="PIRSR" id="PIRSR037736-1"/>
    </source>
</evidence>
<dbReference type="GO" id="GO:0006878">
    <property type="term" value="P:intracellular copper ion homeostasis"/>
    <property type="evidence" value="ECO:0007669"/>
    <property type="project" value="UniProtKB-UniRule"/>
</dbReference>
<gene>
    <name evidence="11" type="ORF">KVV02_002971</name>
</gene>
<evidence type="ECO:0000313" key="11">
    <source>
        <dbReference type="EMBL" id="KAG9323675.1"/>
    </source>
</evidence>
<dbReference type="PANTHER" id="PTHR12151">
    <property type="entry name" value="ELECTRON TRANSPORT PROTIN SCO1/SENC FAMILY MEMBER"/>
    <property type="match status" value="1"/>
</dbReference>
<dbReference type="GO" id="GO:0005743">
    <property type="term" value="C:mitochondrial inner membrane"/>
    <property type="evidence" value="ECO:0007669"/>
    <property type="project" value="UniProtKB-SubCell"/>
</dbReference>
<evidence type="ECO:0000256" key="1">
    <source>
        <dbReference type="ARBA" id="ARBA00004273"/>
    </source>
</evidence>
<dbReference type="InterPro" id="IPR017276">
    <property type="entry name" value="Synth_of_cyt-c-oxidase_Sco1/2"/>
</dbReference>
<dbReference type="CDD" id="cd02968">
    <property type="entry name" value="SCO"/>
    <property type="match status" value="1"/>
</dbReference>
<dbReference type="GO" id="GO:0033617">
    <property type="term" value="P:mitochondrial respiratory chain complex IV assembly"/>
    <property type="evidence" value="ECO:0007669"/>
    <property type="project" value="TreeGrafter"/>
</dbReference>
<comment type="similarity">
    <text evidence="2 8">Belongs to the SCO1/2 family.</text>
</comment>
<dbReference type="GO" id="GO:0005507">
    <property type="term" value="F:copper ion binding"/>
    <property type="evidence" value="ECO:0007669"/>
    <property type="project" value="InterPro"/>
</dbReference>
<evidence type="ECO:0000256" key="10">
    <source>
        <dbReference type="PIRSR" id="PIRSR603782-2"/>
    </source>
</evidence>
<dbReference type="EMBL" id="JAIFTL010000092">
    <property type="protein sequence ID" value="KAG9323675.1"/>
    <property type="molecule type" value="Genomic_DNA"/>
</dbReference>